<dbReference type="AlphaFoldDB" id="A0A2T5VA02"/>
<evidence type="ECO:0000313" key="1">
    <source>
        <dbReference type="EMBL" id="PTW60564.1"/>
    </source>
</evidence>
<keyword evidence="2" id="KW-1185">Reference proteome</keyword>
<evidence type="ECO:0000313" key="2">
    <source>
        <dbReference type="Proteomes" id="UP000244081"/>
    </source>
</evidence>
<name>A0A2T5VA02_9HYPH</name>
<proteinExistence type="predicted"/>
<gene>
    <name evidence="1" type="ORF">C8N35_104189</name>
</gene>
<organism evidence="1 2">
    <name type="scientific">Breoghania corrubedonensis</name>
    <dbReference type="NCBI Taxonomy" id="665038"/>
    <lineage>
        <taxon>Bacteria</taxon>
        <taxon>Pseudomonadati</taxon>
        <taxon>Pseudomonadota</taxon>
        <taxon>Alphaproteobacteria</taxon>
        <taxon>Hyphomicrobiales</taxon>
        <taxon>Stappiaceae</taxon>
        <taxon>Breoghania</taxon>
    </lineage>
</organism>
<dbReference type="EMBL" id="QAYG01000004">
    <property type="protein sequence ID" value="PTW60564.1"/>
    <property type="molecule type" value="Genomic_DNA"/>
</dbReference>
<reference evidence="1 2" key="1">
    <citation type="submission" date="2018-04" db="EMBL/GenBank/DDBJ databases">
        <title>Genomic Encyclopedia of Archaeal and Bacterial Type Strains, Phase II (KMG-II): from individual species to whole genera.</title>
        <authorList>
            <person name="Goeker M."/>
        </authorList>
    </citation>
    <scope>NUCLEOTIDE SEQUENCE [LARGE SCALE GENOMIC DNA]</scope>
    <source>
        <strain evidence="1 2">DSM 23382</strain>
    </source>
</reference>
<accession>A0A2T5VA02</accession>
<dbReference type="RefSeq" id="WP_107990166.1">
    <property type="nucleotide sequence ID" value="NZ_QAYG01000004.1"/>
</dbReference>
<comment type="caution">
    <text evidence="1">The sequence shown here is derived from an EMBL/GenBank/DDBJ whole genome shotgun (WGS) entry which is preliminary data.</text>
</comment>
<protein>
    <submittedName>
        <fullName evidence="1">Uncharacterized protein</fullName>
    </submittedName>
</protein>
<sequence length="148" mass="16178">MADIDALDTEGPNIRVLYLNRYADEVVDGYRENIDQAECALGAQSLSGYVAKVAEDASIEVKISVEENVVSIDHPSGRSLEVTVFDYEAMDAVYTPLPDDEGLLSTPLMVLFPELDRSGTSYLVEQIVEHGFIDIPDADDETGSESTE</sequence>
<dbReference type="Proteomes" id="UP000244081">
    <property type="component" value="Unassembled WGS sequence"/>
</dbReference>